<organism evidence="2 3">
    <name type="scientific">Aquatica leii</name>
    <dbReference type="NCBI Taxonomy" id="1421715"/>
    <lineage>
        <taxon>Eukaryota</taxon>
        <taxon>Metazoa</taxon>
        <taxon>Ecdysozoa</taxon>
        <taxon>Arthropoda</taxon>
        <taxon>Hexapoda</taxon>
        <taxon>Insecta</taxon>
        <taxon>Pterygota</taxon>
        <taxon>Neoptera</taxon>
        <taxon>Endopterygota</taxon>
        <taxon>Coleoptera</taxon>
        <taxon>Polyphaga</taxon>
        <taxon>Elateriformia</taxon>
        <taxon>Elateroidea</taxon>
        <taxon>Lampyridae</taxon>
        <taxon>Luciolinae</taxon>
        <taxon>Aquatica</taxon>
    </lineage>
</organism>
<dbReference type="EMBL" id="JARPUR010000001">
    <property type="protein sequence ID" value="KAK4887456.1"/>
    <property type="molecule type" value="Genomic_DNA"/>
</dbReference>
<evidence type="ECO:0000313" key="2">
    <source>
        <dbReference type="EMBL" id="KAK4887456.1"/>
    </source>
</evidence>
<name>A0AAN7PP59_9COLE</name>
<comment type="caution">
    <text evidence="2">The sequence shown here is derived from an EMBL/GenBank/DDBJ whole genome shotgun (WGS) entry which is preliminary data.</text>
</comment>
<gene>
    <name evidence="2" type="ORF">RN001_003727</name>
</gene>
<dbReference type="AlphaFoldDB" id="A0AAN7PP59"/>
<keyword evidence="3" id="KW-1185">Reference proteome</keyword>
<proteinExistence type="predicted"/>
<reference evidence="3" key="1">
    <citation type="submission" date="2023-01" db="EMBL/GenBank/DDBJ databases">
        <title>Key to firefly adult light organ development and bioluminescence: homeobox transcription factors regulate luciferase expression and transportation to peroxisome.</title>
        <authorList>
            <person name="Fu X."/>
        </authorList>
    </citation>
    <scope>NUCLEOTIDE SEQUENCE [LARGE SCALE GENOMIC DNA]</scope>
</reference>
<evidence type="ECO:0000256" key="1">
    <source>
        <dbReference type="SAM" id="MobiDB-lite"/>
    </source>
</evidence>
<protein>
    <submittedName>
        <fullName evidence="2">Uncharacterized protein</fullName>
    </submittedName>
</protein>
<evidence type="ECO:0000313" key="3">
    <source>
        <dbReference type="Proteomes" id="UP001353858"/>
    </source>
</evidence>
<feature type="compositionally biased region" description="Polar residues" evidence="1">
    <location>
        <begin position="11"/>
        <end position="22"/>
    </location>
</feature>
<feature type="region of interest" description="Disordered" evidence="1">
    <location>
        <begin position="1"/>
        <end position="29"/>
    </location>
</feature>
<accession>A0AAN7PP59</accession>
<dbReference type="Proteomes" id="UP001353858">
    <property type="component" value="Unassembled WGS sequence"/>
</dbReference>
<sequence length="108" mass="12293">MLPTLDEPQKFQLTSSSSSTPVQKRKRKHYEDVRQLIGAAAKRLEGLGSKVQQQDDIHTFAMSVAEELRKIKDTSRLRAVKRTIFNCLMDAQDKENVQCITIATFTII</sequence>